<evidence type="ECO:0000256" key="3">
    <source>
        <dbReference type="SAM" id="MobiDB-lite"/>
    </source>
</evidence>
<dbReference type="SMART" id="SM00322">
    <property type="entry name" value="KH"/>
    <property type="match status" value="2"/>
</dbReference>
<dbReference type="CDD" id="cd00105">
    <property type="entry name" value="KH-I"/>
    <property type="match status" value="1"/>
</dbReference>
<dbReference type="AlphaFoldDB" id="A0A0R3UGA8"/>
<keyword evidence="2" id="KW-0694">RNA-binding</keyword>
<name>A0A0R3UGA8_MESCO</name>
<dbReference type="OrthoDB" id="6252399at2759"/>
<feature type="compositionally biased region" description="Polar residues" evidence="3">
    <location>
        <begin position="659"/>
        <end position="671"/>
    </location>
</feature>
<dbReference type="Gene3D" id="3.30.1370.10">
    <property type="entry name" value="K Homology domain, type 1"/>
    <property type="match status" value="2"/>
</dbReference>
<protein>
    <submittedName>
        <fullName evidence="7">RNA-binding protein MEX3B</fullName>
    </submittedName>
</protein>
<evidence type="ECO:0000259" key="4">
    <source>
        <dbReference type="SMART" id="SM00322"/>
    </source>
</evidence>
<accession>A0A0R3UGA8</accession>
<feature type="domain" description="K Homology" evidence="4">
    <location>
        <begin position="269"/>
        <end position="337"/>
    </location>
</feature>
<evidence type="ECO:0000313" key="7">
    <source>
        <dbReference type="WBParaSite" id="MCU_001557-RA"/>
    </source>
</evidence>
<evidence type="ECO:0000313" key="6">
    <source>
        <dbReference type="Proteomes" id="UP000267029"/>
    </source>
</evidence>
<sequence>MPSATTTSFDDDFISDRLLTFMHNGDCSGGSNSRASFSGLNTLGLPASAQKTFSLDKDGSLALSNKSNPVTCNSPVQQGANGYAAVSSSHLINKYTAGMINSAFSTPNPGTKVLDDYHSLQNSPFYNHYPMNGFASLKHPNDPLCNNLLSNGNGQRCDTFSNPIDCQMVLPRRPPQRELFPSMPIPRCDNGWPTAISSMNVNANGQPPGLLMQDRLFYNSMAQKRGYIVGAELERIKENSRRSTSHTYGRISAHFRNRYGETEAKTKASYMQLGVRVPSKDHVSEIVGKGGQKIKLIREETGALITTPGEYEDHVFIIEAPPEIALHVAELISTRAQEITQSKMSASERRRGSTSSIPGCMALFSMNSINGSAPSNGRLMNRSPDDLPTGSLPSPAPLLKTNVNSGSDAATFAFSNGLSSGNNVGGSSGRILLARSKISVPQDMVGKIIGTQGSIITTIQKDTGTEIKSPPKEAARGPSATSEFEISAYQSLGMTSNQAAECRVQQAKQLIGHLVMRQFERRASEELDEGGGCSGKPRANSTGDDCDENGSASSRNSKTVGWMWPDVAQMDSTEAREVLDRILAESKSKTRRAKELAAAAAATTTGSVPPSPSAQATGGFGGEFFPPDKVTTSCHNSPFHQARVTMPPPQAPPPPPPGTSQNGYQHSSGPAQVNLLNGFMSERRIPNVEYHTESDFQDLQLLGGGSSTSAFWPNHTPHPLSAARNSFSAGPSGNGNGNISQNSPIMLRRHTMASDLVDNRPDHHQLLLESLAADMVKENSKPVSGTNTTEHAPFDLIQTLDSLCLGSDGPAISGGELSYPPGFDNRGSAGAESSSAWPTSFFSSGGGSDGLSDGSATSDAAIRSIWADTPGTGGSGELFSSFSFTANPLSGIGVTASSSGGVPNRCGAIGEGRRRSTPPAGTAGGPNEAASIPAV</sequence>
<feature type="region of interest" description="Disordered" evidence="3">
    <location>
        <begin position="588"/>
        <end position="614"/>
    </location>
</feature>
<reference evidence="7" key="2">
    <citation type="submission" date="2019-11" db="UniProtKB">
        <authorList>
            <consortium name="WormBaseParasite"/>
        </authorList>
    </citation>
    <scope>IDENTIFICATION</scope>
</reference>
<dbReference type="SUPFAM" id="SSF54791">
    <property type="entry name" value="Eukaryotic type KH-domain (KH-domain type I)"/>
    <property type="match status" value="2"/>
</dbReference>
<dbReference type="InterPro" id="IPR004088">
    <property type="entry name" value="KH_dom_type_1"/>
</dbReference>
<dbReference type="STRING" id="53468.A0A0R3UGA8"/>
<evidence type="ECO:0000313" key="5">
    <source>
        <dbReference type="EMBL" id="VDD80238.1"/>
    </source>
</evidence>
<dbReference type="GO" id="GO:0003723">
    <property type="term" value="F:RNA binding"/>
    <property type="evidence" value="ECO:0007669"/>
    <property type="project" value="UniProtKB-UniRule"/>
</dbReference>
<dbReference type="Pfam" id="PF00013">
    <property type="entry name" value="KH_1"/>
    <property type="match status" value="2"/>
</dbReference>
<feature type="region of interest" description="Disordered" evidence="3">
    <location>
        <begin position="373"/>
        <end position="401"/>
    </location>
</feature>
<feature type="domain" description="K Homology" evidence="4">
    <location>
        <begin position="432"/>
        <end position="516"/>
    </location>
</feature>
<feature type="compositionally biased region" description="Low complexity" evidence="3">
    <location>
        <begin position="833"/>
        <end position="843"/>
    </location>
</feature>
<dbReference type="EMBL" id="UXSR01005244">
    <property type="protein sequence ID" value="VDD80238.1"/>
    <property type="molecule type" value="Genomic_DNA"/>
</dbReference>
<keyword evidence="1" id="KW-0677">Repeat</keyword>
<dbReference type="PROSITE" id="PS50084">
    <property type="entry name" value="KH_TYPE_1"/>
    <property type="match status" value="2"/>
</dbReference>
<reference evidence="5 6" key="1">
    <citation type="submission" date="2018-10" db="EMBL/GenBank/DDBJ databases">
        <authorList>
            <consortium name="Pathogen Informatics"/>
        </authorList>
    </citation>
    <scope>NUCLEOTIDE SEQUENCE [LARGE SCALE GENOMIC DNA]</scope>
</reference>
<organism evidence="7">
    <name type="scientific">Mesocestoides corti</name>
    <name type="common">Flatworm</name>
    <dbReference type="NCBI Taxonomy" id="53468"/>
    <lineage>
        <taxon>Eukaryota</taxon>
        <taxon>Metazoa</taxon>
        <taxon>Spiralia</taxon>
        <taxon>Lophotrochozoa</taxon>
        <taxon>Platyhelminthes</taxon>
        <taxon>Cestoda</taxon>
        <taxon>Eucestoda</taxon>
        <taxon>Cyclophyllidea</taxon>
        <taxon>Mesocestoididae</taxon>
        <taxon>Mesocestoides</taxon>
    </lineage>
</organism>
<dbReference type="PANTHER" id="PTHR10288">
    <property type="entry name" value="KH DOMAIN CONTAINING RNA BINDING PROTEIN"/>
    <property type="match status" value="1"/>
</dbReference>
<feature type="region of interest" description="Disordered" evidence="3">
    <location>
        <begin position="815"/>
        <end position="855"/>
    </location>
</feature>
<dbReference type="InterPro" id="IPR004087">
    <property type="entry name" value="KH_dom"/>
</dbReference>
<evidence type="ECO:0000256" key="2">
    <source>
        <dbReference type="PROSITE-ProRule" id="PRU00117"/>
    </source>
</evidence>
<dbReference type="Proteomes" id="UP000267029">
    <property type="component" value="Unassembled WGS sequence"/>
</dbReference>
<feature type="region of interest" description="Disordered" evidence="3">
    <location>
        <begin position="897"/>
        <end position="935"/>
    </location>
</feature>
<feature type="compositionally biased region" description="Low complexity" evidence="3">
    <location>
        <begin position="597"/>
        <end position="608"/>
    </location>
</feature>
<feature type="compositionally biased region" description="Polar residues" evidence="3">
    <location>
        <begin position="550"/>
        <end position="559"/>
    </location>
</feature>
<dbReference type="WBParaSite" id="MCU_001557-RA">
    <property type="protein sequence ID" value="MCU_001557-RA"/>
    <property type="gene ID" value="MCU_001557"/>
</dbReference>
<dbReference type="InterPro" id="IPR036612">
    <property type="entry name" value="KH_dom_type_1_sf"/>
</dbReference>
<evidence type="ECO:0000256" key="1">
    <source>
        <dbReference type="ARBA" id="ARBA00022737"/>
    </source>
</evidence>
<feature type="compositionally biased region" description="Pro residues" evidence="3">
    <location>
        <begin position="646"/>
        <end position="658"/>
    </location>
</feature>
<feature type="region of interest" description="Disordered" evidence="3">
    <location>
        <begin position="640"/>
        <end position="671"/>
    </location>
</feature>
<feature type="region of interest" description="Disordered" evidence="3">
    <location>
        <begin position="523"/>
        <end position="560"/>
    </location>
</feature>
<keyword evidence="6" id="KW-1185">Reference proteome</keyword>
<gene>
    <name evidence="5" type="ORF">MCOS_LOCUS6241</name>
</gene>
<proteinExistence type="predicted"/>